<evidence type="ECO:0000313" key="3">
    <source>
        <dbReference type="EMBL" id="HIP97783.1"/>
    </source>
</evidence>
<dbReference type="Proteomes" id="UP000606463">
    <property type="component" value="Unassembled WGS sequence"/>
</dbReference>
<keyword evidence="2" id="KW-0812">Transmembrane</keyword>
<name>A0A9D0YNU4_AQUAO</name>
<reference evidence="3" key="1">
    <citation type="journal article" date="2020" name="ISME J.">
        <title>Gammaproteobacteria mediating utilization of methyl-, sulfur- and petroleum organic compounds in deep ocean hydrothermal plumes.</title>
        <authorList>
            <person name="Zhou Z."/>
            <person name="Liu Y."/>
            <person name="Pan J."/>
            <person name="Cron B.R."/>
            <person name="Toner B.M."/>
            <person name="Anantharaman K."/>
            <person name="Breier J.A."/>
            <person name="Dick G.J."/>
            <person name="Li M."/>
        </authorList>
    </citation>
    <scope>NUCLEOTIDE SEQUENCE</scope>
    <source>
        <strain evidence="3">SZUA-1501</strain>
    </source>
</reference>
<feature type="transmembrane region" description="Helical" evidence="2">
    <location>
        <begin position="41"/>
        <end position="61"/>
    </location>
</feature>
<dbReference type="AlphaFoldDB" id="A0A9D0YNU4"/>
<keyword evidence="2" id="KW-0472">Membrane</keyword>
<evidence type="ECO:0000256" key="1">
    <source>
        <dbReference type="SAM" id="Coils"/>
    </source>
</evidence>
<feature type="coiled-coil region" evidence="1">
    <location>
        <begin position="58"/>
        <end position="92"/>
    </location>
</feature>
<gene>
    <name evidence="3" type="ORF">EYH37_00215</name>
</gene>
<organism evidence="3 4">
    <name type="scientific">Aquifex aeolicus</name>
    <dbReference type="NCBI Taxonomy" id="63363"/>
    <lineage>
        <taxon>Bacteria</taxon>
        <taxon>Pseudomonadati</taxon>
        <taxon>Aquificota</taxon>
        <taxon>Aquificia</taxon>
        <taxon>Aquificales</taxon>
        <taxon>Aquificaceae</taxon>
        <taxon>Aquifex</taxon>
    </lineage>
</organism>
<dbReference type="EMBL" id="DQVE01000002">
    <property type="protein sequence ID" value="HIP97783.1"/>
    <property type="molecule type" value="Genomic_DNA"/>
</dbReference>
<protein>
    <submittedName>
        <fullName evidence="3">Uncharacterized protein</fullName>
    </submittedName>
</protein>
<evidence type="ECO:0000313" key="4">
    <source>
        <dbReference type="Proteomes" id="UP000606463"/>
    </source>
</evidence>
<sequence length="299" mass="35696">MLRFKRRNKRFVSINLTTHKRENILKKIGIVVLGQVKGKNFYFGLLSIFSLVSLVLINYYLNLRIENLKNEINKLDNKIRFKTVALHRLKQNLKKADKIFKKLYIPELKEKAFVLWYSNKFNENIWKNVYKFKEIVGNIPSFVGFSVYPNPYSGLDKKIFIPNWKEHKVIYKKINDNYFVQPYNFSNSLVIIINPFNVDKKFLKNIEKIKDSSIKANLLLEYGLLWYGLENLKVEVPTYLVFPVNLIFAEDELYKTTLRKLKEFCNYLLINKRYDKYYYLNNKLKVESVIDGVCIKLTH</sequence>
<comment type="caution">
    <text evidence="3">The sequence shown here is derived from an EMBL/GenBank/DDBJ whole genome shotgun (WGS) entry which is preliminary data.</text>
</comment>
<evidence type="ECO:0000256" key="2">
    <source>
        <dbReference type="SAM" id="Phobius"/>
    </source>
</evidence>
<accession>A0A9D0YNU4</accession>
<proteinExistence type="predicted"/>
<keyword evidence="1" id="KW-0175">Coiled coil</keyword>
<keyword evidence="2" id="KW-1133">Transmembrane helix</keyword>